<gene>
    <name evidence="2" type="ORF">Vbra_7415</name>
</gene>
<evidence type="ECO:0008006" key="4">
    <source>
        <dbReference type="Google" id="ProtNLM"/>
    </source>
</evidence>
<keyword evidence="1" id="KW-0732">Signal</keyword>
<dbReference type="InterPro" id="IPR036444">
    <property type="entry name" value="PLipase_A2_dom_sf"/>
</dbReference>
<evidence type="ECO:0000313" key="3">
    <source>
        <dbReference type="Proteomes" id="UP000041254"/>
    </source>
</evidence>
<proteinExistence type="predicted"/>
<evidence type="ECO:0000256" key="1">
    <source>
        <dbReference type="SAM" id="SignalP"/>
    </source>
</evidence>
<dbReference type="SUPFAM" id="SSF48619">
    <property type="entry name" value="Phospholipase A2, PLA2"/>
    <property type="match status" value="1"/>
</dbReference>
<sequence>MRFLLCLVGALLLVGSVHAEELIDYGNWCGVRNTQDDENYRCIDGVDCACRQHDLCIERHLKDGYTLELHKCSCDKDFLKALPGASCSKPKCPVYKEAAIELFRRKPCIEYKRPCIMGHCTEIPVPGVGGTAATGPSTESVVDDAKDAVDAARDAVKDVADVANDAAKRGRDAIRNVAPRVPKKPW</sequence>
<protein>
    <recommendedName>
        <fullName evidence="4">Phospholipase A2 domain-containing protein</fullName>
    </recommendedName>
</protein>
<reference evidence="2 3" key="1">
    <citation type="submission" date="2014-11" db="EMBL/GenBank/DDBJ databases">
        <authorList>
            <person name="Zhu J."/>
            <person name="Qi W."/>
            <person name="Song R."/>
        </authorList>
    </citation>
    <scope>NUCLEOTIDE SEQUENCE [LARGE SCALE GENOMIC DNA]</scope>
</reference>
<dbReference type="Proteomes" id="UP000041254">
    <property type="component" value="Unassembled WGS sequence"/>
</dbReference>
<feature type="chain" id="PRO_5005187620" description="Phospholipase A2 domain-containing protein" evidence="1">
    <location>
        <begin position="20"/>
        <end position="186"/>
    </location>
</feature>
<name>A0A0G4EH55_VITBC</name>
<feature type="signal peptide" evidence="1">
    <location>
        <begin position="1"/>
        <end position="19"/>
    </location>
</feature>
<evidence type="ECO:0000313" key="2">
    <source>
        <dbReference type="EMBL" id="CEL95569.1"/>
    </source>
</evidence>
<dbReference type="AlphaFoldDB" id="A0A0G4EH55"/>
<dbReference type="InParanoid" id="A0A0G4EH55"/>
<dbReference type="GO" id="GO:0006644">
    <property type="term" value="P:phospholipid metabolic process"/>
    <property type="evidence" value="ECO:0007669"/>
    <property type="project" value="InterPro"/>
</dbReference>
<organism evidence="2 3">
    <name type="scientific">Vitrella brassicaformis (strain CCMP3155)</name>
    <dbReference type="NCBI Taxonomy" id="1169540"/>
    <lineage>
        <taxon>Eukaryota</taxon>
        <taxon>Sar</taxon>
        <taxon>Alveolata</taxon>
        <taxon>Colpodellida</taxon>
        <taxon>Vitrellaceae</taxon>
        <taxon>Vitrella</taxon>
    </lineage>
</organism>
<accession>A0A0G4EH55</accession>
<dbReference type="GO" id="GO:0004623">
    <property type="term" value="F:phospholipase A2 activity"/>
    <property type="evidence" value="ECO:0007669"/>
    <property type="project" value="InterPro"/>
</dbReference>
<dbReference type="EMBL" id="CDMY01000231">
    <property type="protein sequence ID" value="CEL95569.1"/>
    <property type="molecule type" value="Genomic_DNA"/>
</dbReference>
<keyword evidence="3" id="KW-1185">Reference proteome</keyword>
<dbReference type="GO" id="GO:0050482">
    <property type="term" value="P:arachidonate secretion"/>
    <property type="evidence" value="ECO:0007669"/>
    <property type="project" value="InterPro"/>
</dbReference>
<dbReference type="Gene3D" id="1.20.90.10">
    <property type="entry name" value="Phospholipase A2 domain"/>
    <property type="match status" value="1"/>
</dbReference>
<dbReference type="VEuPathDB" id="CryptoDB:Vbra_7415"/>